<organism evidence="13 14">
    <name type="scientific">Hydrogenophaga palleronii</name>
    <dbReference type="NCBI Taxonomy" id="65655"/>
    <lineage>
        <taxon>Bacteria</taxon>
        <taxon>Pseudomonadati</taxon>
        <taxon>Pseudomonadota</taxon>
        <taxon>Betaproteobacteria</taxon>
        <taxon>Burkholderiales</taxon>
        <taxon>Comamonadaceae</taxon>
        <taxon>Hydrogenophaga</taxon>
    </lineage>
</organism>
<evidence type="ECO:0000313" key="13">
    <source>
        <dbReference type="EMBL" id="MDR7148369.1"/>
    </source>
</evidence>
<comment type="caution">
    <text evidence="13">The sequence shown here is derived from an EMBL/GenBank/DDBJ whole genome shotgun (WGS) entry which is preliminary data.</text>
</comment>
<keyword evidence="9 13" id="KW-0456">Lyase</keyword>
<dbReference type="EC" id="4.1.1.65" evidence="3"/>
<gene>
    <name evidence="13" type="ORF">J2W49_000297</name>
</gene>
<evidence type="ECO:0000256" key="12">
    <source>
        <dbReference type="ARBA" id="ARBA00024326"/>
    </source>
</evidence>
<keyword evidence="4" id="KW-0444">Lipid biosynthesis</keyword>
<dbReference type="NCBIfam" id="TIGR00163">
    <property type="entry name" value="PS_decarb"/>
    <property type="match status" value="1"/>
</dbReference>
<evidence type="ECO:0000256" key="7">
    <source>
        <dbReference type="ARBA" id="ARBA00023145"/>
    </source>
</evidence>
<dbReference type="InterPro" id="IPR003817">
    <property type="entry name" value="PS_Dcarbxylase"/>
</dbReference>
<reference evidence="13 14" key="1">
    <citation type="submission" date="2023-07" db="EMBL/GenBank/DDBJ databases">
        <title>Sorghum-associated microbial communities from plants grown in Nebraska, USA.</title>
        <authorList>
            <person name="Schachtman D."/>
        </authorList>
    </citation>
    <scope>NUCLEOTIDE SEQUENCE [LARGE SCALE GENOMIC DNA]</scope>
    <source>
        <strain evidence="13 14">4249</strain>
    </source>
</reference>
<evidence type="ECO:0000313" key="14">
    <source>
        <dbReference type="Proteomes" id="UP001265700"/>
    </source>
</evidence>
<proteinExistence type="predicted"/>
<evidence type="ECO:0000256" key="11">
    <source>
        <dbReference type="ARBA" id="ARBA00023317"/>
    </source>
</evidence>
<evidence type="ECO:0000256" key="8">
    <source>
        <dbReference type="ARBA" id="ARBA00023209"/>
    </source>
</evidence>
<evidence type="ECO:0000256" key="5">
    <source>
        <dbReference type="ARBA" id="ARBA00022793"/>
    </source>
</evidence>
<accession>A0ABU1WGH9</accession>
<keyword evidence="10" id="KW-1208">Phospholipid metabolism</keyword>
<dbReference type="Pfam" id="PF02666">
    <property type="entry name" value="PS_Dcarbxylase"/>
    <property type="match status" value="1"/>
</dbReference>
<dbReference type="PANTHER" id="PTHR10067">
    <property type="entry name" value="PHOSPHATIDYLSERINE DECARBOXYLASE"/>
    <property type="match status" value="1"/>
</dbReference>
<dbReference type="PANTHER" id="PTHR10067:SF6">
    <property type="entry name" value="PHOSPHATIDYLSERINE DECARBOXYLASE PROENZYME, MITOCHONDRIAL"/>
    <property type="match status" value="1"/>
</dbReference>
<dbReference type="Proteomes" id="UP001265700">
    <property type="component" value="Unassembled WGS sequence"/>
</dbReference>
<comment type="cofactor">
    <cofactor evidence="1">
        <name>pyruvate</name>
        <dbReference type="ChEBI" id="CHEBI:15361"/>
    </cofactor>
</comment>
<keyword evidence="7" id="KW-0865">Zymogen</keyword>
<evidence type="ECO:0000256" key="1">
    <source>
        <dbReference type="ARBA" id="ARBA00001928"/>
    </source>
</evidence>
<keyword evidence="8" id="KW-0594">Phospholipid biosynthesis</keyword>
<keyword evidence="5" id="KW-0210">Decarboxylase</keyword>
<evidence type="ECO:0000256" key="3">
    <source>
        <dbReference type="ARBA" id="ARBA00012243"/>
    </source>
</evidence>
<name>A0ABU1WGH9_9BURK</name>
<evidence type="ECO:0000256" key="6">
    <source>
        <dbReference type="ARBA" id="ARBA00023098"/>
    </source>
</evidence>
<dbReference type="EMBL" id="JAVDWU010000001">
    <property type="protein sequence ID" value="MDR7148369.1"/>
    <property type="molecule type" value="Genomic_DNA"/>
</dbReference>
<keyword evidence="14" id="KW-1185">Reference proteome</keyword>
<dbReference type="RefSeq" id="WP_310310841.1">
    <property type="nucleotide sequence ID" value="NZ_JAVDWU010000001.1"/>
</dbReference>
<comment type="pathway">
    <text evidence="2">Lipid metabolism.</text>
</comment>
<evidence type="ECO:0000256" key="10">
    <source>
        <dbReference type="ARBA" id="ARBA00023264"/>
    </source>
</evidence>
<comment type="pathway">
    <text evidence="12">Phospholipid metabolism; phosphatidylethanolamine biosynthesis.</text>
</comment>
<keyword evidence="11" id="KW-0670">Pyruvate</keyword>
<evidence type="ECO:0000256" key="9">
    <source>
        <dbReference type="ARBA" id="ARBA00023239"/>
    </source>
</evidence>
<evidence type="ECO:0000256" key="4">
    <source>
        <dbReference type="ARBA" id="ARBA00022516"/>
    </source>
</evidence>
<keyword evidence="6" id="KW-0443">Lipid metabolism</keyword>
<dbReference type="InterPro" id="IPR033177">
    <property type="entry name" value="PSD-B"/>
</dbReference>
<evidence type="ECO:0000256" key="2">
    <source>
        <dbReference type="ARBA" id="ARBA00005189"/>
    </source>
</evidence>
<dbReference type="GO" id="GO:0004609">
    <property type="term" value="F:phosphatidylserine decarboxylase activity"/>
    <property type="evidence" value="ECO:0007669"/>
    <property type="project" value="UniProtKB-EC"/>
</dbReference>
<protein>
    <recommendedName>
        <fullName evidence="3">phosphatidylserine decarboxylase</fullName>
        <ecNumber evidence="3">4.1.1.65</ecNumber>
    </recommendedName>
</protein>
<sequence length="311" mass="34523">MNLRHSLQRIVLNEDLNFLLTNRVPRIGLTHFMGWWSRIRHPWVRKLSMVAWTTFTDLDLSDAKKTRFDSLHDCFTRELKPGARTVDARPDVLTSPSDGIVGAHGLIEDGGAGKGPQVLQAKGFPYHLSDLLGDDDRAKALAQSLVGGSYVTLRLTSSMYHRFHAPCDARLEHVTYISGDTWNVNPIALKRVERLFCKNERAVLHLRMPTRERLVLVPVAAILVASMRLRALDVPLNLRYRGPNELPCDAAYAKGEEMGWFEHGSTIIVLAPPGYAIAPGTDIGTVLRMGQPLLLPDRPSSRDTPPAPSGG</sequence>